<name>A0A8J4M2F0_9BACL</name>
<proteinExistence type="predicted"/>
<dbReference type="EMBL" id="BOVK01000032">
    <property type="protein sequence ID" value="GIQ69795.1"/>
    <property type="molecule type" value="Genomic_DNA"/>
</dbReference>
<comment type="caution">
    <text evidence="1">The sequence shown here is derived from an EMBL/GenBank/DDBJ whole genome shotgun (WGS) entry which is preliminary data.</text>
</comment>
<sequence>MSTLAELVTCALLIGECGGSNRVNIVGSANTVKRMLTIRSRHMGCGAGTWLECGVMRTAVIVIRLSLCSRFGPP</sequence>
<accession>A0A8J4M2F0</accession>
<dbReference type="Proteomes" id="UP000677918">
    <property type="component" value="Unassembled WGS sequence"/>
</dbReference>
<keyword evidence="2" id="KW-1185">Reference proteome</keyword>
<organism evidence="1 2">
    <name type="scientific">Xylanibacillus composti</name>
    <dbReference type="NCBI Taxonomy" id="1572762"/>
    <lineage>
        <taxon>Bacteria</taxon>
        <taxon>Bacillati</taxon>
        <taxon>Bacillota</taxon>
        <taxon>Bacilli</taxon>
        <taxon>Bacillales</taxon>
        <taxon>Paenibacillaceae</taxon>
        <taxon>Xylanibacillus</taxon>
    </lineage>
</organism>
<protein>
    <submittedName>
        <fullName evidence="1">Uncharacterized protein</fullName>
    </submittedName>
</protein>
<gene>
    <name evidence="1" type="ORF">XYCOK13_26190</name>
</gene>
<evidence type="ECO:0000313" key="1">
    <source>
        <dbReference type="EMBL" id="GIQ69795.1"/>
    </source>
</evidence>
<evidence type="ECO:0000313" key="2">
    <source>
        <dbReference type="Proteomes" id="UP000677918"/>
    </source>
</evidence>
<dbReference type="AlphaFoldDB" id="A0A8J4M2F0"/>
<reference evidence="1" key="1">
    <citation type="submission" date="2021-04" db="EMBL/GenBank/DDBJ databases">
        <title>Draft genome sequence of Xylanibacillus composti strain K13.</title>
        <authorList>
            <person name="Uke A."/>
            <person name="Chhe C."/>
            <person name="Baramee S."/>
            <person name="Kosugi A."/>
        </authorList>
    </citation>
    <scope>NUCLEOTIDE SEQUENCE</scope>
    <source>
        <strain evidence="1">K13</strain>
    </source>
</reference>